<protein>
    <submittedName>
        <fullName evidence="2">Uncharacterized protein</fullName>
    </submittedName>
</protein>
<feature type="region of interest" description="Disordered" evidence="1">
    <location>
        <begin position="461"/>
        <end position="484"/>
    </location>
</feature>
<feature type="compositionally biased region" description="Low complexity" evidence="1">
    <location>
        <begin position="649"/>
        <end position="663"/>
    </location>
</feature>
<dbReference type="OrthoDB" id="1577640at2759"/>
<gene>
    <name evidence="2" type="ORF">AOQ84DRAFT_402495</name>
</gene>
<feature type="region of interest" description="Disordered" evidence="1">
    <location>
        <begin position="501"/>
        <end position="527"/>
    </location>
</feature>
<reference evidence="2 3" key="1">
    <citation type="journal article" date="2016" name="Nat. Commun.">
        <title>Ectomycorrhizal ecology is imprinted in the genome of the dominant symbiotic fungus Cenococcum geophilum.</title>
        <authorList>
            <consortium name="DOE Joint Genome Institute"/>
            <person name="Peter M."/>
            <person name="Kohler A."/>
            <person name="Ohm R.A."/>
            <person name="Kuo A."/>
            <person name="Krutzmann J."/>
            <person name="Morin E."/>
            <person name="Arend M."/>
            <person name="Barry K.W."/>
            <person name="Binder M."/>
            <person name="Choi C."/>
            <person name="Clum A."/>
            <person name="Copeland A."/>
            <person name="Grisel N."/>
            <person name="Haridas S."/>
            <person name="Kipfer T."/>
            <person name="LaButti K."/>
            <person name="Lindquist E."/>
            <person name="Lipzen A."/>
            <person name="Maire R."/>
            <person name="Meier B."/>
            <person name="Mihaltcheva S."/>
            <person name="Molinier V."/>
            <person name="Murat C."/>
            <person name="Poggeler S."/>
            <person name="Quandt C.A."/>
            <person name="Sperisen C."/>
            <person name="Tritt A."/>
            <person name="Tisserant E."/>
            <person name="Crous P.W."/>
            <person name="Henrissat B."/>
            <person name="Nehls U."/>
            <person name="Egli S."/>
            <person name="Spatafora J.W."/>
            <person name="Grigoriev I.V."/>
            <person name="Martin F.M."/>
        </authorList>
    </citation>
    <scope>NUCLEOTIDE SEQUENCE [LARGE SCALE GENOMIC DNA]</scope>
    <source>
        <strain evidence="2 3">CBS 207.34</strain>
    </source>
</reference>
<evidence type="ECO:0000313" key="2">
    <source>
        <dbReference type="EMBL" id="OCL10163.1"/>
    </source>
</evidence>
<name>A0A8E2F4I9_9PEZI</name>
<feature type="compositionally biased region" description="Polar residues" evidence="1">
    <location>
        <begin position="564"/>
        <end position="583"/>
    </location>
</feature>
<dbReference type="EMBL" id="KV749299">
    <property type="protein sequence ID" value="OCL10163.1"/>
    <property type="molecule type" value="Genomic_DNA"/>
</dbReference>
<feature type="region of interest" description="Disordered" evidence="1">
    <location>
        <begin position="564"/>
        <end position="601"/>
    </location>
</feature>
<feature type="region of interest" description="Disordered" evidence="1">
    <location>
        <begin position="622"/>
        <end position="663"/>
    </location>
</feature>
<accession>A0A8E2F4I9</accession>
<feature type="compositionally biased region" description="Low complexity" evidence="1">
    <location>
        <begin position="464"/>
        <end position="478"/>
    </location>
</feature>
<keyword evidence="3" id="KW-1185">Reference proteome</keyword>
<evidence type="ECO:0000256" key="1">
    <source>
        <dbReference type="SAM" id="MobiDB-lite"/>
    </source>
</evidence>
<organism evidence="2 3">
    <name type="scientific">Glonium stellatum</name>
    <dbReference type="NCBI Taxonomy" id="574774"/>
    <lineage>
        <taxon>Eukaryota</taxon>
        <taxon>Fungi</taxon>
        <taxon>Dikarya</taxon>
        <taxon>Ascomycota</taxon>
        <taxon>Pezizomycotina</taxon>
        <taxon>Dothideomycetes</taxon>
        <taxon>Pleosporomycetidae</taxon>
        <taxon>Gloniales</taxon>
        <taxon>Gloniaceae</taxon>
        <taxon>Glonium</taxon>
    </lineage>
</organism>
<evidence type="ECO:0000313" key="3">
    <source>
        <dbReference type="Proteomes" id="UP000250140"/>
    </source>
</evidence>
<dbReference type="Proteomes" id="UP000250140">
    <property type="component" value="Unassembled WGS sequence"/>
</dbReference>
<sequence length="663" mass="73532">MAGIAGVQHAVEYEGGIVMKGFSSMFVPIKRNGDFVQWHLIASPDYETRLSYRDVLDRCPNRASIKQVDLNCLHTTRAIVGWCREASSLLGSDMANYENIDYSGARDADAPLKFAGGTLGFQQFGIGQFDFTLGPKDGKCHFQRSGPYERIISAAEKAPIVLYDTAEKRSWLEPTSNVILHVAHHRNSLEPFEVDDKRIKFPVTRPTGPSAKEILLKNASVDLSGSEKYTFKDMVLNIWSILEYLIDQNVQRDRTPGVTVNGTLRDIIQGYEFKAVVEERSPFRRKQELIGKTSGGWPTLVRDIAALVLFANGYGDVIRPVENTAESLCNLWKSVPKGKDYLTTSVKVLKDLYDVAGCRLNRTYLTSTQLRWHKGNSSLFEPCKTPGVYRCQCVRLQEIIPKSAIGNIIPPGLLFNDGAVIFGRSGSALRDLISIPHAQGTNSLYSQPNVCLTPVTAYEDRDPTPSSTCSESEPSTQSGSDATGSASLSFTLYTSQGNATIDVTNSKNDSDHTPCTRKRSLTPDGSIRMQNVPQQDIFSPNLMKRARNSRDFNVKGLQRNQLSNPTTWFKDTSSGLSNVMDQNDASRSESPLELRPPFAKQRQERAKEIYYGVAESAYMHPFPSSKEHDLPYANQGNQSPERSPAAVFSLSHTTNSASSSRCF</sequence>
<dbReference type="AlphaFoldDB" id="A0A8E2F4I9"/>
<proteinExistence type="predicted"/>